<dbReference type="Gene3D" id="3.40.50.300">
    <property type="entry name" value="P-loop containing nucleotide triphosphate hydrolases"/>
    <property type="match status" value="2"/>
</dbReference>
<dbReference type="InterPro" id="IPR008984">
    <property type="entry name" value="SMAD_FHA_dom_sf"/>
</dbReference>
<dbReference type="NCBIfam" id="TIGR03928">
    <property type="entry name" value="T7_EssCb_Firm"/>
    <property type="match status" value="1"/>
</dbReference>
<dbReference type="InterPro" id="IPR022206">
    <property type="entry name" value="Firmicutes_EssC_N"/>
</dbReference>
<evidence type="ECO:0000256" key="10">
    <source>
        <dbReference type="ARBA" id="ARBA00023026"/>
    </source>
</evidence>
<evidence type="ECO:0000259" key="16">
    <source>
        <dbReference type="PROSITE" id="PS50901"/>
    </source>
</evidence>
<dbReference type="HOGENOM" id="CLU_003134_2_1_9"/>
<keyword evidence="9 15" id="KW-1133">Transmembrane helix</keyword>
<evidence type="ECO:0000256" key="6">
    <source>
        <dbReference type="ARBA" id="ARBA00022737"/>
    </source>
</evidence>
<name>A0A0E1XBM4_STAAU</name>
<dbReference type="SUPFAM" id="SSF52540">
    <property type="entry name" value="P-loop containing nucleoside triphosphate hydrolases"/>
    <property type="match status" value="2"/>
</dbReference>
<evidence type="ECO:0000256" key="1">
    <source>
        <dbReference type="ARBA" id="ARBA00004651"/>
    </source>
</evidence>
<evidence type="ECO:0000256" key="11">
    <source>
        <dbReference type="ARBA" id="ARBA00023136"/>
    </source>
</evidence>
<evidence type="ECO:0000256" key="8">
    <source>
        <dbReference type="ARBA" id="ARBA00022840"/>
    </source>
</evidence>
<evidence type="ECO:0000256" key="15">
    <source>
        <dbReference type="SAM" id="Phobius"/>
    </source>
</evidence>
<keyword evidence="7 14" id="KW-0547">Nucleotide-binding</keyword>
<dbReference type="GO" id="GO:0003677">
    <property type="term" value="F:DNA binding"/>
    <property type="evidence" value="ECO:0007669"/>
    <property type="project" value="InterPro"/>
</dbReference>
<dbReference type="CDD" id="cd01127">
    <property type="entry name" value="TrwB_TraG_TraD_VirD4"/>
    <property type="match status" value="1"/>
</dbReference>
<sequence length="1482" mass="170971">MHKLIIKYNKQLKMLNLRDGKTYTISEDERADITLKSLGEVIHLEQNNQGTWQANHTSINKVLVRKGDLDDITLQLYTEADYASFAYPSIQDTMTIGSNAYDDMVIQSLMNAIIIKDFQSIQETQYVRIVHDKNTDVYINYELQEQLTNKAYIGDHIYVEGIWLEVQADGLNVLSQNTVASSLIRLTQEMPHAQADDYNTYHRSPRIIHREPTDDIKIERPPQPIQKNNTVIWRSIIPPLVMIALTVVIFLVRPIGIYILMMIGMSTVTIVFGITTYFSEKKKYNKDVEKREKDYKAYLDNKSKEINKAIKAQRFSLNYHYPTVAEIKDIVETKAPRIYEKTSHHHDFLHYKLGIANVEKSFKLDYQEEEFNQRRDELFDDAKELYEFYTDVEQAPLINDLNHGPIAYIGARHLILEELEKMLIQLSTFHSYHDLEFLFVTREDEVETLKWARWLPHMTLRGQNIRGFVYNQRTRDQILTSIYSMIKERIQAVRERSRSNEQIIFTPQLVFVITDMSLIIDHVILEYVNQDLSEYGISLIFVEDVIESLPEHVDTIIDIKSRTEGELITKEKELVQLKFTPENIDNVDKEYIARRLANLIHVEHLKNAIPDSITFLEMYNVKEVDQLDVVNRWRQNETYKTMAVPLGVRGKDDILSLNLHEKAHGPHGLVAGTTGSGKSEIIQSYILSLAINFHPHEVAFLLIDYKGGGMANLFKDLVHLVGTITNLDGDEAMRALTSIKAELRKRQRLFGEHDVNHINQYHKLFKEGVATEPMPHLFIISDEFAELKSEQPDFMKELVSTARIGRSLGIHLILATQKPSGVVDDQIWSNSKFKLALKVQDRQDSNEILKTPDAADITLPGRAYLQVGNNEIYELFQSAWSGATYDIEGDKLEVEDKTIYMINDYGQLQAINKDLSGLEDEETKENQTELEAVIDHIESITTRLEIEEVKRPWLPPLPENVYQEDLVETDFRKLWSDDAKEVELTLGLKDVPEEQYQGPMVLQLKKAGHIALIGSPGYGRTTFLHNIIFDVARHHRPDQAHMYLFDFGTNGLMPVTDIPHVADYFTVDQEDKIAKAIRKIHDIISERKRLLSQERVVNIEQYNKETGNSIPNVFLIIDNYDTVKESPFMEEYEEMMSKVTREGLALGVYIILSGSRSSAIKSAIFTNIKTRVALYLFENNELTNIIGSYKKGVKDVKGRAAINDDNFTQFQIAQPFELAEGQTYNERIKNEVAQMKEFYVGDYPKHIPMMPDKVFMEDIREAYDLEKIIHEEHKLPLGLDFEDVELVSLDLTSSSIVTAIKPTEMEKMNDVIMSSLSVYSKNQFVILVDAEDNMSQYSEDVTSYYSAPSDLSNIRLGFKQEIEARKNGEKSIEECKIVFINNIKRFNQLTGMTEDEIRVLFNEGQKVNIIIIASGLYSDTIGAFDRESKMMVRTINQALISHKISEQEFIRVKDRFGEPELKVGEMYYINNQEYQKIKLMEG</sequence>
<reference evidence="17" key="1">
    <citation type="submission" date="2010-05" db="EMBL/GenBank/DDBJ databases">
        <authorList>
            <person name="Muzny D."/>
            <person name="Qin X."/>
            <person name="Buhay C."/>
            <person name="Dugan-Rocha S."/>
            <person name="Ding Y."/>
            <person name="Chen G."/>
            <person name="Hawes A."/>
            <person name="Holder M."/>
            <person name="Jhangiani S."/>
            <person name="Johnson A."/>
            <person name="Khan Z."/>
            <person name="Li Z."/>
            <person name="Liu W."/>
            <person name="Liu X."/>
            <person name="Perez L."/>
            <person name="Shen H."/>
            <person name="Wang Q."/>
            <person name="Watt J."/>
            <person name="Xi L."/>
            <person name="Xin Y."/>
            <person name="Zhou J."/>
            <person name="Deng J."/>
            <person name="Jiang H."/>
            <person name="Liu Y."/>
            <person name="Qu J."/>
            <person name="Song X.-Z."/>
            <person name="Zhang L."/>
            <person name="Villasana D."/>
            <person name="Johnson A."/>
            <person name="Liu J."/>
            <person name="Liyanage D."/>
            <person name="Lorensuhewa L."/>
            <person name="Robinson T."/>
            <person name="Song A."/>
            <person name="Song B.-B."/>
            <person name="Dinh H."/>
            <person name="Thornton R."/>
            <person name="Coyle M."/>
            <person name="Francisco L."/>
            <person name="Jackson L."/>
            <person name="Javaid M."/>
            <person name="Korchina V."/>
            <person name="Kovar C."/>
            <person name="Mata R."/>
            <person name="Mathew T."/>
            <person name="Ngo R."/>
            <person name="Nguyen L."/>
            <person name="Nguyen N."/>
            <person name="Okwuonu G."/>
            <person name="Ongeri F."/>
            <person name="Pham C."/>
            <person name="Simmons D."/>
            <person name="Wilczek-Boney K."/>
            <person name="Hale W."/>
            <person name="Jakkamsetti A."/>
            <person name="Pham P."/>
            <person name="Ruth R."/>
            <person name="San Lucas F."/>
            <person name="Warren J."/>
            <person name="Zhang J."/>
            <person name="Zhao Z."/>
            <person name="Zhou C."/>
            <person name="Zhu D."/>
            <person name="Lee S."/>
            <person name="Bess C."/>
            <person name="Blankenburg K."/>
            <person name="Forbes L."/>
            <person name="Fu Q."/>
            <person name="Gubbala S."/>
            <person name="Hirani K."/>
            <person name="Jayaseelan J.C."/>
            <person name="Lara F."/>
            <person name="Munidasa M."/>
            <person name="Palculict T."/>
            <person name="Patil S."/>
            <person name="Pu L.-L."/>
            <person name="Saada N."/>
            <person name="Tang L."/>
            <person name="Weissenberger G."/>
            <person name="Zhu Y."/>
            <person name="Hemphill L."/>
            <person name="Shang Y."/>
            <person name="Youmans B."/>
            <person name="Ayvaz T."/>
            <person name="Ross M."/>
            <person name="Santibanez J."/>
            <person name="Aqrawi P."/>
            <person name="Gross S."/>
            <person name="Joshi V."/>
            <person name="Fowler G."/>
            <person name="Nazareth L."/>
            <person name="Reid J."/>
            <person name="Worley K."/>
            <person name="Petrosino J."/>
            <person name="Highlander S."/>
            <person name="Gibbs R."/>
        </authorList>
    </citation>
    <scope>NUCLEOTIDE SEQUENCE [LARGE SCALE GENOMIC DNA]</scope>
    <source>
        <strain evidence="17">MN8</strain>
    </source>
</reference>
<evidence type="ECO:0000256" key="13">
    <source>
        <dbReference type="ARBA" id="ARBA00046429"/>
    </source>
</evidence>
<dbReference type="RefSeq" id="WP_000549309.1">
    <property type="nucleotide sequence ID" value="NZ_CM000952.1"/>
</dbReference>
<evidence type="ECO:0000313" key="17">
    <source>
        <dbReference type="EMBL" id="EFH96193.1"/>
    </source>
</evidence>
<comment type="caution">
    <text evidence="17">The sequence shown here is derived from an EMBL/GenBank/DDBJ whole genome shotgun (WGS) entry which is preliminary data.</text>
</comment>
<dbReference type="InterPro" id="IPR027417">
    <property type="entry name" value="P-loop_NTPase"/>
</dbReference>
<dbReference type="GO" id="GO:0005524">
    <property type="term" value="F:ATP binding"/>
    <property type="evidence" value="ECO:0007669"/>
    <property type="project" value="UniProtKB-UniRule"/>
</dbReference>
<comment type="subcellular location">
    <subcellularLocation>
        <location evidence="1">Cell membrane</location>
        <topology evidence="1">Multi-pass membrane protein</topology>
    </subcellularLocation>
</comment>
<evidence type="ECO:0000256" key="14">
    <source>
        <dbReference type="PROSITE-ProRule" id="PRU00289"/>
    </source>
</evidence>
<keyword evidence="6" id="KW-0677">Repeat</keyword>
<accession>A0A0E1XBM4</accession>
<evidence type="ECO:0000256" key="2">
    <source>
        <dbReference type="ARBA" id="ARBA00008113"/>
    </source>
</evidence>
<keyword evidence="11 15" id="KW-0472">Membrane</keyword>
<dbReference type="InterPro" id="IPR023839">
    <property type="entry name" value="Firmicutes_EssC_C"/>
</dbReference>
<keyword evidence="4" id="KW-1003">Cell membrane</keyword>
<feature type="transmembrane region" description="Helical" evidence="15">
    <location>
        <begin position="257"/>
        <end position="278"/>
    </location>
</feature>
<keyword evidence="10" id="KW-0843">Virulence</keyword>
<evidence type="ECO:0000256" key="7">
    <source>
        <dbReference type="ARBA" id="ARBA00022741"/>
    </source>
</evidence>
<feature type="transmembrane region" description="Helical" evidence="15">
    <location>
        <begin position="231"/>
        <end position="251"/>
    </location>
</feature>
<dbReference type="SUPFAM" id="SSF49879">
    <property type="entry name" value="SMAD/FHA domain"/>
    <property type="match status" value="2"/>
</dbReference>
<evidence type="ECO:0000256" key="9">
    <source>
        <dbReference type="ARBA" id="ARBA00022989"/>
    </source>
</evidence>
<keyword evidence="8 14" id="KW-0067">ATP-binding</keyword>
<organism evidence="17">
    <name type="scientific">Staphylococcus aureus subsp. aureus MN8</name>
    <dbReference type="NCBI Taxonomy" id="548470"/>
    <lineage>
        <taxon>Bacteria</taxon>
        <taxon>Bacillati</taxon>
        <taxon>Bacillota</taxon>
        <taxon>Bacilli</taxon>
        <taxon>Bacillales</taxon>
        <taxon>Staphylococcaceae</taxon>
        <taxon>Staphylococcus</taxon>
    </lineage>
</organism>
<comment type="subunit">
    <text evidence="13">Homooligomer. Interacts with EsaE.</text>
</comment>
<protein>
    <recommendedName>
        <fullName evidence="3">Type VII secretion system protein EssC</fullName>
    </recommendedName>
</protein>
<feature type="domain" description="FtsK" evidence="16">
    <location>
        <begin position="997"/>
        <end position="1183"/>
    </location>
</feature>
<dbReference type="PANTHER" id="PTHR22683:SF1">
    <property type="entry name" value="TYPE VII SECRETION SYSTEM PROTEIN ESSC"/>
    <property type="match status" value="1"/>
</dbReference>
<dbReference type="Pfam" id="PF12538">
    <property type="entry name" value="FtsK_SpoIIIE_N"/>
    <property type="match status" value="1"/>
</dbReference>
<evidence type="ECO:0000256" key="12">
    <source>
        <dbReference type="ARBA" id="ARBA00045457"/>
    </source>
</evidence>
<dbReference type="Gene3D" id="2.60.200.20">
    <property type="match status" value="2"/>
</dbReference>
<evidence type="ECO:0000256" key="5">
    <source>
        <dbReference type="ARBA" id="ARBA00022692"/>
    </source>
</evidence>
<dbReference type="Pfam" id="PF01580">
    <property type="entry name" value="FtsK_SpoIIIE"/>
    <property type="match status" value="2"/>
</dbReference>
<feature type="binding site" evidence="14">
    <location>
        <begin position="672"/>
        <end position="679"/>
    </location>
    <ligand>
        <name>ATP</name>
        <dbReference type="ChEBI" id="CHEBI:30616"/>
    </ligand>
</feature>
<comment type="function">
    <text evidence="12">Component of the type VII secretion system (Ess). Required for the secretion of substrates including EsxA and EsxB. However, unable to support secretion of the substrate protein EsxC.</text>
</comment>
<feature type="domain" description="FtsK" evidence="16">
    <location>
        <begin position="652"/>
        <end position="846"/>
    </location>
</feature>
<dbReference type="InterPro" id="IPR002543">
    <property type="entry name" value="FtsK_dom"/>
</dbReference>
<evidence type="ECO:0000256" key="3">
    <source>
        <dbReference type="ARBA" id="ARBA00015181"/>
    </source>
</evidence>
<keyword evidence="5 15" id="KW-0812">Transmembrane</keyword>
<dbReference type="GO" id="GO:0005886">
    <property type="term" value="C:plasma membrane"/>
    <property type="evidence" value="ECO:0007669"/>
    <property type="project" value="UniProtKB-SubCell"/>
</dbReference>
<gene>
    <name evidence="17" type="primary">essC</name>
    <name evidence="17" type="ORF">HMPREF0769_10195</name>
</gene>
<comment type="similarity">
    <text evidence="2">Belongs to the EssC family.</text>
</comment>
<dbReference type="SMR" id="A0A0E1XBM4"/>
<proteinExistence type="inferred from homology"/>
<dbReference type="Proteomes" id="UP000003455">
    <property type="component" value="Chromosome"/>
</dbReference>
<dbReference type="PROSITE" id="PS50901">
    <property type="entry name" value="FTSK"/>
    <property type="match status" value="2"/>
</dbReference>
<feature type="binding site" evidence="14">
    <location>
        <begin position="1014"/>
        <end position="1021"/>
    </location>
    <ligand>
        <name>ATP</name>
        <dbReference type="ChEBI" id="CHEBI:30616"/>
    </ligand>
</feature>
<dbReference type="InterPro" id="IPR050206">
    <property type="entry name" value="FtsK/SpoIIIE/SftA"/>
</dbReference>
<dbReference type="PANTHER" id="PTHR22683">
    <property type="entry name" value="SPORULATION PROTEIN RELATED"/>
    <property type="match status" value="1"/>
</dbReference>
<dbReference type="EMBL" id="ACJA02000001">
    <property type="protein sequence ID" value="EFH96193.1"/>
    <property type="molecule type" value="Genomic_DNA"/>
</dbReference>
<evidence type="ECO:0000256" key="4">
    <source>
        <dbReference type="ARBA" id="ARBA00022475"/>
    </source>
</evidence>